<protein>
    <submittedName>
        <fullName evidence="5">AraC family transcriptional regulator</fullName>
    </submittedName>
</protein>
<dbReference type="PROSITE" id="PS01124">
    <property type="entry name" value="HTH_ARAC_FAMILY_2"/>
    <property type="match status" value="1"/>
</dbReference>
<dbReference type="SUPFAM" id="SSF46689">
    <property type="entry name" value="Homeodomain-like"/>
    <property type="match status" value="1"/>
</dbReference>
<dbReference type="RefSeq" id="WP_265983152.1">
    <property type="nucleotide sequence ID" value="NZ_JAPHAV010000001.1"/>
</dbReference>
<sequence length="357" mass="40161">MDIELFLSMNMEYSQGRDKFGDDAFKANYEAPKNTGPHLKGFRGVLREKTMESLLLGSTNFNKQSDQCAERLITNNGLDHYILHIILAGTLHGNFNGIEVFAHPGDIILLNLSQVVSSSTETDGRITVLIPKHELEKRTGWRKLDGSVLKAQSPTTILLFNYVKDMINISSQLNATEATAAREAMLTLLASCINGTQQELTNSVAMKLTMRHRILAYIDDNLTNSALKPRSIQQHFHVSRSHLYRAFEADGGVAKIIRDKRLDLAYQLLIEIQGKQLSFKEIAYRCGFQNTSQFTKAFKSLYSISPKEARKTNSLISEYSDISIFQKHLIAQNDQYNIEEEKGGGKTTAPPMKQKLI</sequence>
<reference evidence="5 6" key="1">
    <citation type="submission" date="2022-11" db="EMBL/GenBank/DDBJ databases">
        <title>Brucella sp. YY2X, whole genome shotgun sequencing project.</title>
        <authorList>
            <person name="Yang Y."/>
        </authorList>
    </citation>
    <scope>NUCLEOTIDE SEQUENCE [LARGE SCALE GENOMIC DNA]</scope>
    <source>
        <strain evidence="5 6">YY2X</strain>
    </source>
</reference>
<dbReference type="PRINTS" id="PR00032">
    <property type="entry name" value="HTHARAC"/>
</dbReference>
<evidence type="ECO:0000313" key="6">
    <source>
        <dbReference type="Proteomes" id="UP001301216"/>
    </source>
</evidence>
<evidence type="ECO:0000256" key="3">
    <source>
        <dbReference type="ARBA" id="ARBA00023163"/>
    </source>
</evidence>
<dbReference type="Gene3D" id="1.10.10.60">
    <property type="entry name" value="Homeodomain-like"/>
    <property type="match status" value="1"/>
</dbReference>
<evidence type="ECO:0000259" key="4">
    <source>
        <dbReference type="PROSITE" id="PS01124"/>
    </source>
</evidence>
<feature type="domain" description="HTH araC/xylS-type" evidence="4">
    <location>
        <begin position="212"/>
        <end position="312"/>
    </location>
</feature>
<dbReference type="InterPro" id="IPR035418">
    <property type="entry name" value="AraC-bd_2"/>
</dbReference>
<proteinExistence type="predicted"/>
<keyword evidence="2" id="KW-0238">DNA-binding</keyword>
<gene>
    <name evidence="5" type="ORF">OPR82_04065</name>
</gene>
<dbReference type="InterPro" id="IPR009057">
    <property type="entry name" value="Homeodomain-like_sf"/>
</dbReference>
<accession>A0ABT3QK06</accession>
<dbReference type="SMART" id="SM00342">
    <property type="entry name" value="HTH_ARAC"/>
    <property type="match status" value="1"/>
</dbReference>
<comment type="caution">
    <text evidence="5">The sequence shown here is derived from an EMBL/GenBank/DDBJ whole genome shotgun (WGS) entry which is preliminary data.</text>
</comment>
<dbReference type="Pfam" id="PF14525">
    <property type="entry name" value="AraC_binding_2"/>
    <property type="match status" value="1"/>
</dbReference>
<dbReference type="InterPro" id="IPR020449">
    <property type="entry name" value="Tscrpt_reg_AraC-type_HTH"/>
</dbReference>
<dbReference type="EMBL" id="JAPHAV010000001">
    <property type="protein sequence ID" value="MCX2695953.1"/>
    <property type="molecule type" value="Genomic_DNA"/>
</dbReference>
<dbReference type="Pfam" id="PF12833">
    <property type="entry name" value="HTH_18"/>
    <property type="match status" value="1"/>
</dbReference>
<keyword evidence="3" id="KW-0804">Transcription</keyword>
<organism evidence="5 6">
    <name type="scientific">Ochrobactrum chromiisoli</name>
    <dbReference type="NCBI Taxonomy" id="2993941"/>
    <lineage>
        <taxon>Bacteria</taxon>
        <taxon>Pseudomonadati</taxon>
        <taxon>Pseudomonadota</taxon>
        <taxon>Alphaproteobacteria</taxon>
        <taxon>Hyphomicrobiales</taxon>
        <taxon>Brucellaceae</taxon>
        <taxon>Brucella/Ochrobactrum group</taxon>
        <taxon>Ochrobactrum</taxon>
    </lineage>
</organism>
<dbReference type="PANTHER" id="PTHR46796">
    <property type="entry name" value="HTH-TYPE TRANSCRIPTIONAL ACTIVATOR RHAS-RELATED"/>
    <property type="match status" value="1"/>
</dbReference>
<evidence type="ECO:0000256" key="2">
    <source>
        <dbReference type="ARBA" id="ARBA00023125"/>
    </source>
</evidence>
<dbReference type="InterPro" id="IPR050204">
    <property type="entry name" value="AraC_XylS_family_regulators"/>
</dbReference>
<dbReference type="PANTHER" id="PTHR46796:SF6">
    <property type="entry name" value="ARAC SUBFAMILY"/>
    <property type="match status" value="1"/>
</dbReference>
<dbReference type="InterPro" id="IPR018060">
    <property type="entry name" value="HTH_AraC"/>
</dbReference>
<keyword evidence="6" id="KW-1185">Reference proteome</keyword>
<dbReference type="Proteomes" id="UP001301216">
    <property type="component" value="Unassembled WGS sequence"/>
</dbReference>
<evidence type="ECO:0000256" key="1">
    <source>
        <dbReference type="ARBA" id="ARBA00023015"/>
    </source>
</evidence>
<keyword evidence="1" id="KW-0805">Transcription regulation</keyword>
<name>A0ABT3QK06_9HYPH</name>
<evidence type="ECO:0000313" key="5">
    <source>
        <dbReference type="EMBL" id="MCX2695953.1"/>
    </source>
</evidence>